<reference evidence="11" key="1">
    <citation type="journal article" date="2017" name="Appl. Environ. Microbiol.">
        <title>Genomic Analysis of Calderihabitans maritimus KKC1, a Thermophilic, Hydrogenogenic, Carboxydotrophic Bacterium Isolated from Marine Sediment.</title>
        <authorList>
            <person name="Omae K."/>
            <person name="Yoneda Y."/>
            <person name="Fukuyama Y."/>
            <person name="Yoshida T."/>
            <person name="Sako Y."/>
        </authorList>
    </citation>
    <scope>NUCLEOTIDE SEQUENCE [LARGE SCALE GENOMIC DNA]</scope>
    <source>
        <strain evidence="11">KKC1</strain>
    </source>
</reference>
<dbReference type="InterPro" id="IPR011886">
    <property type="entry name" value="NapH_MauN"/>
</dbReference>
<dbReference type="GO" id="GO:0046872">
    <property type="term" value="F:metal ion binding"/>
    <property type="evidence" value="ECO:0007669"/>
    <property type="project" value="UniProtKB-KW"/>
</dbReference>
<dbReference type="InterPro" id="IPR017896">
    <property type="entry name" value="4Fe4S_Fe-S-bd"/>
</dbReference>
<dbReference type="PANTHER" id="PTHR30176:SF3">
    <property type="entry name" value="FERREDOXIN-TYPE PROTEIN NAPH"/>
    <property type="match status" value="1"/>
</dbReference>
<organism evidence="10 11">
    <name type="scientific">Calderihabitans maritimus</name>
    <dbReference type="NCBI Taxonomy" id="1246530"/>
    <lineage>
        <taxon>Bacteria</taxon>
        <taxon>Bacillati</taxon>
        <taxon>Bacillota</taxon>
        <taxon>Clostridia</taxon>
        <taxon>Neomoorellales</taxon>
        <taxon>Calderihabitantaceae</taxon>
        <taxon>Calderihabitans</taxon>
    </lineage>
</organism>
<keyword evidence="3" id="KW-0479">Metal-binding</keyword>
<keyword evidence="8" id="KW-0812">Transmembrane</keyword>
<dbReference type="GO" id="GO:0005886">
    <property type="term" value="C:plasma membrane"/>
    <property type="evidence" value="ECO:0007669"/>
    <property type="project" value="TreeGrafter"/>
</dbReference>
<protein>
    <submittedName>
        <fullName evidence="10">Methylamine utilization ferredoxin-type protein MauN</fullName>
    </submittedName>
</protein>
<keyword evidence="7" id="KW-0411">Iron-sulfur</keyword>
<feature type="transmembrane region" description="Helical" evidence="8">
    <location>
        <begin position="145"/>
        <end position="164"/>
    </location>
</feature>
<evidence type="ECO:0000313" key="10">
    <source>
        <dbReference type="EMBL" id="GAW94050.1"/>
    </source>
</evidence>
<accession>A0A1Z5HXP5</accession>
<proteinExistence type="predicted"/>
<dbReference type="EMBL" id="BDGJ01000197">
    <property type="protein sequence ID" value="GAW94050.1"/>
    <property type="molecule type" value="Genomic_DNA"/>
</dbReference>
<dbReference type="PROSITE" id="PS51379">
    <property type="entry name" value="4FE4S_FER_2"/>
    <property type="match status" value="2"/>
</dbReference>
<dbReference type="SUPFAM" id="SSF54862">
    <property type="entry name" value="4Fe-4S ferredoxins"/>
    <property type="match status" value="1"/>
</dbReference>
<name>A0A1Z5HXP5_9FIRM</name>
<comment type="caution">
    <text evidence="10">The sequence shown here is derived from an EMBL/GenBank/DDBJ whole genome shotgun (WGS) entry which is preliminary data.</text>
</comment>
<evidence type="ECO:0000256" key="2">
    <source>
        <dbReference type="ARBA" id="ARBA00022485"/>
    </source>
</evidence>
<feature type="transmembrane region" description="Helical" evidence="8">
    <location>
        <begin position="54"/>
        <end position="71"/>
    </location>
</feature>
<feature type="transmembrane region" description="Helical" evidence="8">
    <location>
        <begin position="114"/>
        <end position="133"/>
    </location>
</feature>
<gene>
    <name evidence="10" type="ORF">KKC1_31680</name>
</gene>
<evidence type="ECO:0000256" key="5">
    <source>
        <dbReference type="ARBA" id="ARBA00022982"/>
    </source>
</evidence>
<evidence type="ECO:0000259" key="9">
    <source>
        <dbReference type="PROSITE" id="PS51379"/>
    </source>
</evidence>
<evidence type="ECO:0000256" key="7">
    <source>
        <dbReference type="ARBA" id="ARBA00023014"/>
    </source>
</evidence>
<dbReference type="AlphaFoldDB" id="A0A1Z5HXP5"/>
<dbReference type="GO" id="GO:0051539">
    <property type="term" value="F:4 iron, 4 sulfur cluster binding"/>
    <property type="evidence" value="ECO:0007669"/>
    <property type="project" value="UniProtKB-KW"/>
</dbReference>
<dbReference type="NCBIfam" id="TIGR02163">
    <property type="entry name" value="napH"/>
    <property type="match status" value="1"/>
</dbReference>
<dbReference type="Gene3D" id="3.30.70.20">
    <property type="match status" value="1"/>
</dbReference>
<evidence type="ECO:0000256" key="4">
    <source>
        <dbReference type="ARBA" id="ARBA00022737"/>
    </source>
</evidence>
<evidence type="ECO:0000256" key="1">
    <source>
        <dbReference type="ARBA" id="ARBA00022448"/>
    </source>
</evidence>
<keyword evidence="1" id="KW-0813">Transport</keyword>
<evidence type="ECO:0000256" key="8">
    <source>
        <dbReference type="SAM" id="Phobius"/>
    </source>
</evidence>
<evidence type="ECO:0000313" key="11">
    <source>
        <dbReference type="Proteomes" id="UP000197032"/>
    </source>
</evidence>
<feature type="domain" description="4Fe-4S ferredoxin-type" evidence="9">
    <location>
        <begin position="222"/>
        <end position="251"/>
    </location>
</feature>
<keyword evidence="8" id="KW-0472">Membrane</keyword>
<keyword evidence="4" id="KW-0677">Repeat</keyword>
<feature type="domain" description="4Fe-4S ferredoxin-type" evidence="9">
    <location>
        <begin position="189"/>
        <end position="208"/>
    </location>
</feature>
<dbReference type="NCBIfam" id="NF007013">
    <property type="entry name" value="PRK09477.1"/>
    <property type="match status" value="1"/>
</dbReference>
<keyword evidence="6" id="KW-0408">Iron</keyword>
<dbReference type="InterPro" id="IPR051684">
    <property type="entry name" value="Electron_Trans/Redox"/>
</dbReference>
<keyword evidence="11" id="KW-1185">Reference proteome</keyword>
<keyword evidence="5" id="KW-0249">Electron transport</keyword>
<keyword evidence="8" id="KW-1133">Transmembrane helix</keyword>
<evidence type="ECO:0000256" key="6">
    <source>
        <dbReference type="ARBA" id="ARBA00023004"/>
    </source>
</evidence>
<evidence type="ECO:0000256" key="3">
    <source>
        <dbReference type="ARBA" id="ARBA00022723"/>
    </source>
</evidence>
<dbReference type="Pfam" id="PF12801">
    <property type="entry name" value="Fer4_5"/>
    <property type="match status" value="2"/>
</dbReference>
<dbReference type="Proteomes" id="UP000197032">
    <property type="component" value="Unassembled WGS sequence"/>
</dbReference>
<keyword evidence="2" id="KW-0004">4Fe-4S</keyword>
<sequence length="265" mass="28597">MARKLVQLSILVLFLSPLFGLKVIRGTLGMSQVFGVFLADPLAVLEAALAAKTVYLPVIYAALLVLGFYFIVGGRAYCSWVCPVNLLLEGVAWVRERLKIGRDLVFQGNPRYKLLGGVLILSLLSGLPVYEIVSPVAVLMRDILFGWGTEILIVLAVVLLDLFISRRGWCRYLCPLGAFYSLIGRFSLLRVKFQPSKCTNCARCDEVCYVGPHLTRQLRSGGETLIASGDCSNCGACIDACKEGALSLGLRGSAGAVTSGQASRG</sequence>
<dbReference type="PANTHER" id="PTHR30176">
    <property type="entry name" value="FERREDOXIN-TYPE PROTEIN NAPH"/>
    <property type="match status" value="1"/>
</dbReference>